<evidence type="ECO:0000259" key="1">
    <source>
        <dbReference type="Pfam" id="PF20335"/>
    </source>
</evidence>
<dbReference type="EMBL" id="FONG01000002">
    <property type="protein sequence ID" value="SFE23043.1"/>
    <property type="molecule type" value="Genomic_DNA"/>
</dbReference>
<accession>A0A1I1YXZ7</accession>
<dbReference type="Proteomes" id="UP000199323">
    <property type="component" value="Unassembled WGS sequence"/>
</dbReference>
<dbReference type="AlphaFoldDB" id="A0A1I1YXZ7"/>
<protein>
    <recommendedName>
        <fullName evidence="1">DUF6630 domain-containing protein</fullName>
    </recommendedName>
</protein>
<feature type="domain" description="DUF6630" evidence="1">
    <location>
        <begin position="20"/>
        <end position="176"/>
    </location>
</feature>
<dbReference type="RefSeq" id="WP_093711898.1">
    <property type="nucleotide sequence ID" value="NZ_FONG01000002.1"/>
</dbReference>
<dbReference type="Pfam" id="PF20335">
    <property type="entry name" value="DUF6630"/>
    <property type="match status" value="1"/>
</dbReference>
<proteinExistence type="predicted"/>
<reference evidence="3" key="1">
    <citation type="submission" date="2016-10" db="EMBL/GenBank/DDBJ databases">
        <authorList>
            <person name="Varghese N."/>
            <person name="Submissions S."/>
        </authorList>
    </citation>
    <scope>NUCLEOTIDE SEQUENCE [LARGE SCALE GENOMIC DNA]</scope>
    <source>
        <strain evidence="3">CGMCC 4.3510</strain>
    </source>
</reference>
<dbReference type="OrthoDB" id="4323369at2"/>
<dbReference type="STRING" id="380248.SAMN05216251_102180"/>
<evidence type="ECO:0000313" key="3">
    <source>
        <dbReference type="Proteomes" id="UP000199323"/>
    </source>
</evidence>
<dbReference type="InterPro" id="IPR046582">
    <property type="entry name" value="DUF6630"/>
</dbReference>
<organism evidence="2 3">
    <name type="scientific">Actinacidiphila alni</name>
    <dbReference type="NCBI Taxonomy" id="380248"/>
    <lineage>
        <taxon>Bacteria</taxon>
        <taxon>Bacillati</taxon>
        <taxon>Actinomycetota</taxon>
        <taxon>Actinomycetes</taxon>
        <taxon>Kitasatosporales</taxon>
        <taxon>Streptomycetaceae</taxon>
        <taxon>Actinacidiphila</taxon>
    </lineage>
</organism>
<name>A0A1I1YXZ7_9ACTN</name>
<gene>
    <name evidence="2" type="ORF">SAMN05216251_102180</name>
</gene>
<sequence length="184" mass="19416">MTESAPEPAPAPDAGTVRSALEAVAALLAPGIPGVAEQVLHAHDDPAGFVRAHADRLDDRGIDGPFPGLPWIALVNALDDRRLLAEFDWKEDPDEIHWQLGRLESRPSVDPLALLGTAGAELPTHEFLELCGRHYGEVGKALAVLDIESDCYPVVCLPARLAGELTALAARAGFAAWHLGGGTA</sequence>
<keyword evidence="3" id="KW-1185">Reference proteome</keyword>
<evidence type="ECO:0000313" key="2">
    <source>
        <dbReference type="EMBL" id="SFE23043.1"/>
    </source>
</evidence>